<accession>A0ABY4QSK6</accession>
<evidence type="ECO:0000256" key="6">
    <source>
        <dbReference type="SAM" id="Phobius"/>
    </source>
</evidence>
<dbReference type="PANTHER" id="PTHR39087:SF2">
    <property type="entry name" value="UPF0104 MEMBRANE PROTEIN MJ1595"/>
    <property type="match status" value="1"/>
</dbReference>
<dbReference type="Proteomes" id="UP001056336">
    <property type="component" value="Chromosome"/>
</dbReference>
<evidence type="ECO:0000313" key="8">
    <source>
        <dbReference type="Proteomes" id="UP001056336"/>
    </source>
</evidence>
<gene>
    <name evidence="7" type="ORF">M6D93_09825</name>
</gene>
<evidence type="ECO:0000313" key="7">
    <source>
        <dbReference type="EMBL" id="UQX86612.1"/>
    </source>
</evidence>
<dbReference type="Pfam" id="PF03706">
    <property type="entry name" value="LPG_synthase_TM"/>
    <property type="match status" value="1"/>
</dbReference>
<feature type="transmembrane region" description="Helical" evidence="6">
    <location>
        <begin position="209"/>
        <end position="229"/>
    </location>
</feature>
<reference evidence="7" key="2">
    <citation type="submission" date="2022-05" db="EMBL/GenBank/DDBJ databases">
        <authorList>
            <person name="Kim J.-S."/>
            <person name="Lee K."/>
            <person name="Suh M."/>
            <person name="Eom M."/>
            <person name="Kim J.-S."/>
            <person name="Kim D.-S."/>
            <person name="Ko S.-H."/>
            <person name="Shin Y."/>
            <person name="Lee J.-S."/>
        </authorList>
    </citation>
    <scope>NUCLEOTIDE SEQUENCE</scope>
    <source>
        <strain evidence="7">N237</strain>
    </source>
</reference>
<evidence type="ECO:0000256" key="5">
    <source>
        <dbReference type="ARBA" id="ARBA00023136"/>
    </source>
</evidence>
<keyword evidence="4 6" id="KW-1133">Transmembrane helix</keyword>
<reference evidence="7" key="1">
    <citation type="journal article" date="2018" name="Int. J. Syst. Evol. Microbiol.">
        <title>Jatrophihabitans telluris sp. nov., isolated from sediment soil of lava forest wetlands and the emended description of the genus Jatrophihabitans.</title>
        <authorList>
            <person name="Lee K.C."/>
            <person name="Suh M.K."/>
            <person name="Eom M.K."/>
            <person name="Kim K.K."/>
            <person name="Kim J.S."/>
            <person name="Kim D.S."/>
            <person name="Ko S.H."/>
            <person name="Shin Y.K."/>
            <person name="Lee J.S."/>
        </authorList>
    </citation>
    <scope>NUCLEOTIDE SEQUENCE</scope>
    <source>
        <strain evidence="7">N237</strain>
    </source>
</reference>
<evidence type="ECO:0000256" key="3">
    <source>
        <dbReference type="ARBA" id="ARBA00022692"/>
    </source>
</evidence>
<keyword evidence="2" id="KW-1003">Cell membrane</keyword>
<name>A0ABY4QSK6_9ACTN</name>
<dbReference type="RefSeq" id="WP_249768943.1">
    <property type="nucleotide sequence ID" value="NZ_CP097332.1"/>
</dbReference>
<feature type="transmembrane region" description="Helical" evidence="6">
    <location>
        <begin position="363"/>
        <end position="381"/>
    </location>
</feature>
<evidence type="ECO:0000256" key="1">
    <source>
        <dbReference type="ARBA" id="ARBA00004651"/>
    </source>
</evidence>
<proteinExistence type="predicted"/>
<feature type="transmembrane region" description="Helical" evidence="6">
    <location>
        <begin position="178"/>
        <end position="203"/>
    </location>
</feature>
<organism evidence="7 8">
    <name type="scientific">Jatrophihabitans telluris</name>
    <dbReference type="NCBI Taxonomy" id="2038343"/>
    <lineage>
        <taxon>Bacteria</taxon>
        <taxon>Bacillati</taxon>
        <taxon>Actinomycetota</taxon>
        <taxon>Actinomycetes</taxon>
        <taxon>Jatrophihabitantales</taxon>
        <taxon>Jatrophihabitantaceae</taxon>
        <taxon>Jatrophihabitans</taxon>
    </lineage>
</organism>
<feature type="transmembrane region" description="Helical" evidence="6">
    <location>
        <begin position="282"/>
        <end position="305"/>
    </location>
</feature>
<sequence>METLAPAPAQADWTTAFADAVGGRAEAATDRGDAGLIGETAAGPGRRHAAHWRWTAARRRAPAWLTPLAAVLLGLSALISVRAADPDGGSDLWALLQSAGSHLLRWRWQFTAVVAALAALHYAATAVAARAAAGLRLPLAETMLVQLAASAANRISAAGLGGSATNARYFSRRGLPAAGALGAVAALGVLGAVADIAVLGLLVLVGPSLGLAGAANEIGVLAATASGAISPLHSRWTWLVVAAIAGGAVLTRAVWGPRIAGVARRSWSPVSDLLHSPARLSLLLAASGATTLILAFAFAASVAMIPGSSSTAGLGALLVGFMFGAAAGNAVPLPAGVGSTEAALVAVLMTAGSPAGPAVQVVIAYRILTFWLPPAAGLLALRRLRRRGAL</sequence>
<dbReference type="EMBL" id="CP097332">
    <property type="protein sequence ID" value="UQX86612.1"/>
    <property type="molecule type" value="Genomic_DNA"/>
</dbReference>
<dbReference type="InterPro" id="IPR022791">
    <property type="entry name" value="L-PG_synthase/AglD"/>
</dbReference>
<feature type="transmembrane region" description="Helical" evidence="6">
    <location>
        <begin position="63"/>
        <end position="84"/>
    </location>
</feature>
<keyword evidence="5 6" id="KW-0472">Membrane</keyword>
<feature type="transmembrane region" description="Helical" evidence="6">
    <location>
        <begin position="108"/>
        <end position="129"/>
    </location>
</feature>
<dbReference type="PANTHER" id="PTHR39087">
    <property type="entry name" value="UPF0104 MEMBRANE PROTEIN MJ1595"/>
    <property type="match status" value="1"/>
</dbReference>
<protein>
    <submittedName>
        <fullName evidence="7">YbhN family protein</fullName>
    </submittedName>
</protein>
<comment type="subcellular location">
    <subcellularLocation>
        <location evidence="1">Cell membrane</location>
        <topology evidence="1">Multi-pass membrane protein</topology>
    </subcellularLocation>
</comment>
<evidence type="ECO:0000256" key="4">
    <source>
        <dbReference type="ARBA" id="ARBA00022989"/>
    </source>
</evidence>
<feature type="transmembrane region" description="Helical" evidence="6">
    <location>
        <begin position="236"/>
        <end position="255"/>
    </location>
</feature>
<keyword evidence="3 6" id="KW-0812">Transmembrane</keyword>
<keyword evidence="8" id="KW-1185">Reference proteome</keyword>
<evidence type="ECO:0000256" key="2">
    <source>
        <dbReference type="ARBA" id="ARBA00022475"/>
    </source>
</evidence>
<feature type="transmembrane region" description="Helical" evidence="6">
    <location>
        <begin position="312"/>
        <end position="331"/>
    </location>
</feature>